<dbReference type="SUPFAM" id="SSF55729">
    <property type="entry name" value="Acyl-CoA N-acyltransferases (Nat)"/>
    <property type="match status" value="1"/>
</dbReference>
<dbReference type="EMBL" id="JACHGI010000001">
    <property type="protein sequence ID" value="MBB6464613.1"/>
    <property type="molecule type" value="Genomic_DNA"/>
</dbReference>
<evidence type="ECO:0000259" key="1">
    <source>
        <dbReference type="PROSITE" id="PS51186"/>
    </source>
</evidence>
<dbReference type="InterPro" id="IPR000182">
    <property type="entry name" value="GNAT_dom"/>
</dbReference>
<feature type="domain" description="N-acetyltransferase" evidence="1">
    <location>
        <begin position="51"/>
        <end position="214"/>
    </location>
</feature>
<dbReference type="GO" id="GO:0016747">
    <property type="term" value="F:acyltransferase activity, transferring groups other than amino-acyl groups"/>
    <property type="evidence" value="ECO:0007669"/>
    <property type="project" value="InterPro"/>
</dbReference>
<dbReference type="Proteomes" id="UP000532373">
    <property type="component" value="Unassembled WGS sequence"/>
</dbReference>
<organism evidence="2 3">
    <name type="scientific">Aminobacter carboxidus</name>
    <dbReference type="NCBI Taxonomy" id="376165"/>
    <lineage>
        <taxon>Bacteria</taxon>
        <taxon>Pseudomonadati</taxon>
        <taxon>Pseudomonadota</taxon>
        <taxon>Alphaproteobacteria</taxon>
        <taxon>Hyphomicrobiales</taxon>
        <taxon>Phyllobacteriaceae</taxon>
        <taxon>Aminobacter</taxon>
    </lineage>
</organism>
<evidence type="ECO:0000313" key="2">
    <source>
        <dbReference type="EMBL" id="MBB6464613.1"/>
    </source>
</evidence>
<proteinExistence type="predicted"/>
<gene>
    <name evidence="2" type="ORF">HNQ96_000460</name>
</gene>
<protein>
    <submittedName>
        <fullName evidence="2">GNAT superfamily N-acetyltransferase</fullName>
    </submittedName>
</protein>
<dbReference type="PROSITE" id="PS51186">
    <property type="entry name" value="GNAT"/>
    <property type="match status" value="1"/>
</dbReference>
<dbReference type="InterPro" id="IPR016181">
    <property type="entry name" value="Acyl_CoA_acyltransferase"/>
</dbReference>
<accession>A0A8E1WAE1</accession>
<sequence length="214" mass="23858">MFTNRETAPERYQVGNSPAVSLRPITIEFPFGDPPCTPRRPTKAHALMTDPEIRLLVPGSDNAAVRDLYDRAADFVMLESGTEPSDAMVEQFFTDCPPGVDFATSQKLGMFRPSGQLVAIADLAFGYPEADDAYVGLLLLDESCRGMGLGRTFLDHLTGIARARNARRLLIAVLDENARGRAFWEREGFRLLQSFPDFKIGPKTHVAHRMWRSL</sequence>
<comment type="caution">
    <text evidence="2">The sequence shown here is derived from an EMBL/GenBank/DDBJ whole genome shotgun (WGS) entry which is preliminary data.</text>
</comment>
<name>A0A8E1WAE1_9HYPH</name>
<dbReference type="Pfam" id="PF00583">
    <property type="entry name" value="Acetyltransf_1"/>
    <property type="match status" value="1"/>
</dbReference>
<dbReference type="RefSeq" id="WP_184767193.1">
    <property type="nucleotide sequence ID" value="NZ_JACHGI010000001.1"/>
</dbReference>
<dbReference type="CDD" id="cd04301">
    <property type="entry name" value="NAT_SF"/>
    <property type="match status" value="1"/>
</dbReference>
<reference evidence="2 3" key="1">
    <citation type="submission" date="2020-08" db="EMBL/GenBank/DDBJ databases">
        <title>Genomic Encyclopedia of Type Strains, Phase IV (KMG-IV): sequencing the most valuable type-strain genomes for metagenomic binning, comparative biology and taxonomic classification.</title>
        <authorList>
            <person name="Goeker M."/>
        </authorList>
    </citation>
    <scope>NUCLEOTIDE SEQUENCE [LARGE SCALE GENOMIC DNA]</scope>
    <source>
        <strain evidence="2 3">DSM 17454</strain>
    </source>
</reference>
<evidence type="ECO:0000313" key="3">
    <source>
        <dbReference type="Proteomes" id="UP000532373"/>
    </source>
</evidence>
<dbReference type="AlphaFoldDB" id="A0A8E1WAE1"/>
<dbReference type="Gene3D" id="3.40.630.30">
    <property type="match status" value="1"/>
</dbReference>